<dbReference type="AlphaFoldDB" id="A0A6J6KDY9"/>
<dbReference type="GO" id="GO:0005886">
    <property type="term" value="C:plasma membrane"/>
    <property type="evidence" value="ECO:0007669"/>
    <property type="project" value="InterPro"/>
</dbReference>
<feature type="transmembrane region" description="Helical" evidence="6">
    <location>
        <begin position="212"/>
        <end position="230"/>
    </location>
</feature>
<dbReference type="EMBL" id="CAEZWE010000012">
    <property type="protein sequence ID" value="CAB4646425.1"/>
    <property type="molecule type" value="Genomic_DNA"/>
</dbReference>
<keyword evidence="4 6" id="KW-1133">Transmembrane helix</keyword>
<reference evidence="7" key="1">
    <citation type="submission" date="2020-05" db="EMBL/GenBank/DDBJ databases">
        <authorList>
            <person name="Chiriac C."/>
            <person name="Salcher M."/>
            <person name="Ghai R."/>
            <person name="Kavagutti S V."/>
        </authorList>
    </citation>
    <scope>NUCLEOTIDE SEQUENCE</scope>
</reference>
<feature type="transmembrane region" description="Helical" evidence="6">
    <location>
        <begin position="54"/>
        <end position="74"/>
    </location>
</feature>
<evidence type="ECO:0000256" key="3">
    <source>
        <dbReference type="ARBA" id="ARBA00022692"/>
    </source>
</evidence>
<dbReference type="HAMAP" id="MF_01147">
    <property type="entry name" value="Lgt"/>
    <property type="match status" value="1"/>
</dbReference>
<feature type="transmembrane region" description="Helical" evidence="6">
    <location>
        <begin position="24"/>
        <end position="42"/>
    </location>
</feature>
<sequence>MLSLLAAIPSPSSGTLEIGPVNLNAYGLMIALGVVAAVRIAGKRAERISAATMDDMSSIALWAVPAGVLGGRAYHVLTDYEKFQGNWGDVIKVWQGGLGIWGGITVGVLVGFWRAKKMNLDAWVLVSCSVPGIAVAQAIGRWGNWWNQELFGRPTDLPWALEVSDATALKAGFAEGTTFHPTFLYESIGCLVLAFALIAVERKLKPARGRLLAWYVAGYTALRFFIEGLRIDEAKEFAGFRFNQWVSIIAFAIAVGFLVIDARRSPKASKASTVLEHE</sequence>
<feature type="transmembrane region" description="Helical" evidence="6">
    <location>
        <begin position="120"/>
        <end position="140"/>
    </location>
</feature>
<keyword evidence="1" id="KW-1003">Cell membrane</keyword>
<keyword evidence="2" id="KW-0808">Transferase</keyword>
<proteinExistence type="inferred from homology"/>
<evidence type="ECO:0000256" key="6">
    <source>
        <dbReference type="SAM" id="Phobius"/>
    </source>
</evidence>
<dbReference type="InterPro" id="IPR001640">
    <property type="entry name" value="Lgt"/>
</dbReference>
<feature type="transmembrane region" description="Helical" evidence="6">
    <location>
        <begin position="242"/>
        <end position="260"/>
    </location>
</feature>
<feature type="transmembrane region" description="Helical" evidence="6">
    <location>
        <begin position="94"/>
        <end position="113"/>
    </location>
</feature>
<organism evidence="7">
    <name type="scientific">freshwater metagenome</name>
    <dbReference type="NCBI Taxonomy" id="449393"/>
    <lineage>
        <taxon>unclassified sequences</taxon>
        <taxon>metagenomes</taxon>
        <taxon>ecological metagenomes</taxon>
    </lineage>
</organism>
<keyword evidence="5 6" id="KW-0472">Membrane</keyword>
<evidence type="ECO:0000256" key="1">
    <source>
        <dbReference type="ARBA" id="ARBA00022475"/>
    </source>
</evidence>
<evidence type="ECO:0000313" key="7">
    <source>
        <dbReference type="EMBL" id="CAB4646425.1"/>
    </source>
</evidence>
<evidence type="ECO:0000256" key="4">
    <source>
        <dbReference type="ARBA" id="ARBA00022989"/>
    </source>
</evidence>
<name>A0A6J6KDY9_9ZZZZ</name>
<dbReference type="PANTHER" id="PTHR30589">
    <property type="entry name" value="PROLIPOPROTEIN DIACYLGLYCERYL TRANSFERASE"/>
    <property type="match status" value="1"/>
</dbReference>
<accession>A0A6J6KDY9</accession>
<evidence type="ECO:0000256" key="5">
    <source>
        <dbReference type="ARBA" id="ARBA00023136"/>
    </source>
</evidence>
<protein>
    <submittedName>
        <fullName evidence="7">Unannotated protein</fullName>
    </submittedName>
</protein>
<dbReference type="PANTHER" id="PTHR30589:SF0">
    <property type="entry name" value="PHOSPHATIDYLGLYCEROL--PROLIPOPROTEIN DIACYLGLYCERYL TRANSFERASE"/>
    <property type="match status" value="1"/>
</dbReference>
<keyword evidence="3 6" id="KW-0812">Transmembrane</keyword>
<dbReference type="NCBIfam" id="TIGR00544">
    <property type="entry name" value="lgt"/>
    <property type="match status" value="1"/>
</dbReference>
<feature type="transmembrane region" description="Helical" evidence="6">
    <location>
        <begin position="183"/>
        <end position="200"/>
    </location>
</feature>
<evidence type="ECO:0000256" key="2">
    <source>
        <dbReference type="ARBA" id="ARBA00022679"/>
    </source>
</evidence>
<dbReference type="GO" id="GO:0008961">
    <property type="term" value="F:phosphatidylglycerol-prolipoprotein diacylglyceryl transferase activity"/>
    <property type="evidence" value="ECO:0007669"/>
    <property type="project" value="InterPro"/>
</dbReference>
<gene>
    <name evidence="7" type="ORF">UFOPK2169_00468</name>
</gene>
<dbReference type="GO" id="GO:0042158">
    <property type="term" value="P:lipoprotein biosynthetic process"/>
    <property type="evidence" value="ECO:0007669"/>
    <property type="project" value="InterPro"/>
</dbReference>
<dbReference type="Pfam" id="PF01790">
    <property type="entry name" value="LGT"/>
    <property type="match status" value="1"/>
</dbReference>